<feature type="transmembrane region" description="Helical" evidence="10">
    <location>
        <begin position="61"/>
        <end position="84"/>
    </location>
</feature>
<evidence type="ECO:0000313" key="11">
    <source>
        <dbReference type="EMBL" id="MBU2692130.1"/>
    </source>
</evidence>
<dbReference type="Pfam" id="PF01554">
    <property type="entry name" value="MatE"/>
    <property type="match status" value="2"/>
</dbReference>
<feature type="transmembrane region" description="Helical" evidence="10">
    <location>
        <begin position="256"/>
        <end position="278"/>
    </location>
</feature>
<evidence type="ECO:0000256" key="7">
    <source>
        <dbReference type="ARBA" id="ARBA00023065"/>
    </source>
</evidence>
<proteinExistence type="predicted"/>
<name>A0A948RWG9_UNCEI</name>
<evidence type="ECO:0000256" key="8">
    <source>
        <dbReference type="ARBA" id="ARBA00023136"/>
    </source>
</evidence>
<keyword evidence="4" id="KW-1003">Cell membrane</keyword>
<keyword evidence="8 10" id="KW-0472">Membrane</keyword>
<dbReference type="NCBIfam" id="TIGR00797">
    <property type="entry name" value="matE"/>
    <property type="match status" value="1"/>
</dbReference>
<feature type="transmembrane region" description="Helical" evidence="10">
    <location>
        <begin position="104"/>
        <end position="124"/>
    </location>
</feature>
<evidence type="ECO:0000256" key="10">
    <source>
        <dbReference type="SAM" id="Phobius"/>
    </source>
</evidence>
<evidence type="ECO:0000256" key="1">
    <source>
        <dbReference type="ARBA" id="ARBA00004651"/>
    </source>
</evidence>
<dbReference type="AlphaFoldDB" id="A0A948RWG9"/>
<dbReference type="InterPro" id="IPR050222">
    <property type="entry name" value="MATE_MdtK"/>
</dbReference>
<evidence type="ECO:0000256" key="4">
    <source>
        <dbReference type="ARBA" id="ARBA00022475"/>
    </source>
</evidence>
<evidence type="ECO:0000256" key="3">
    <source>
        <dbReference type="ARBA" id="ARBA00022449"/>
    </source>
</evidence>
<feature type="transmembrane region" description="Helical" evidence="10">
    <location>
        <begin position="365"/>
        <end position="382"/>
    </location>
</feature>
<feature type="transmembrane region" description="Helical" evidence="10">
    <location>
        <begin position="31"/>
        <end position="49"/>
    </location>
</feature>
<dbReference type="PIRSF" id="PIRSF006603">
    <property type="entry name" value="DinF"/>
    <property type="match status" value="1"/>
</dbReference>
<feature type="transmembrane region" description="Helical" evidence="10">
    <location>
        <begin position="206"/>
        <end position="229"/>
    </location>
</feature>
<reference evidence="11" key="1">
    <citation type="submission" date="2021-05" db="EMBL/GenBank/DDBJ databases">
        <title>Energy efficiency and biological interactions define the core microbiome of deep oligotrophic groundwater.</title>
        <authorList>
            <person name="Mehrshad M."/>
            <person name="Lopez-Fernandez M."/>
            <person name="Bell E."/>
            <person name="Bernier-Latmani R."/>
            <person name="Bertilsson S."/>
            <person name="Dopson M."/>
        </authorList>
    </citation>
    <scope>NUCLEOTIDE SEQUENCE</scope>
    <source>
        <strain evidence="11">Modern_marine.mb.64</strain>
    </source>
</reference>
<dbReference type="GO" id="GO:0006811">
    <property type="term" value="P:monoatomic ion transport"/>
    <property type="evidence" value="ECO:0007669"/>
    <property type="project" value="UniProtKB-KW"/>
</dbReference>
<dbReference type="GO" id="GO:0042910">
    <property type="term" value="F:xenobiotic transmembrane transporter activity"/>
    <property type="evidence" value="ECO:0007669"/>
    <property type="project" value="InterPro"/>
</dbReference>
<dbReference type="PANTHER" id="PTHR43298:SF2">
    <property type="entry name" value="FMN_FAD EXPORTER YEEO-RELATED"/>
    <property type="match status" value="1"/>
</dbReference>
<dbReference type="GO" id="GO:0015297">
    <property type="term" value="F:antiporter activity"/>
    <property type="evidence" value="ECO:0007669"/>
    <property type="project" value="UniProtKB-KW"/>
</dbReference>
<comment type="subcellular location">
    <subcellularLocation>
        <location evidence="1">Cell membrane</location>
        <topology evidence="1">Multi-pass membrane protein</topology>
    </subcellularLocation>
</comment>
<dbReference type="PANTHER" id="PTHR43298">
    <property type="entry name" value="MULTIDRUG RESISTANCE PROTEIN NORM-RELATED"/>
    <property type="match status" value="1"/>
</dbReference>
<dbReference type="InterPro" id="IPR048279">
    <property type="entry name" value="MdtK-like"/>
</dbReference>
<feature type="transmembrane region" description="Helical" evidence="10">
    <location>
        <begin position="338"/>
        <end position="359"/>
    </location>
</feature>
<accession>A0A948RWG9</accession>
<dbReference type="CDD" id="cd13133">
    <property type="entry name" value="MATE_like_7"/>
    <property type="match status" value="1"/>
</dbReference>
<evidence type="ECO:0000256" key="9">
    <source>
        <dbReference type="ARBA" id="ARBA00031636"/>
    </source>
</evidence>
<sequence length="461" mass="50417">MTQNPGLTAPLTESIVVPGTRPGSFRETLRLAYPTIIGMFSTTIMWLVDSMFLGRVGKVELAAAGFGGMLIWTLYTFFVGGVHAVTTFVSQSKGAGNHRECATFTWQGLYLSLAGAVILLFFLWKFDWLLSLAGPEPDVIHECLRYSRARMSSAFAVLGLFAISSFFRGIGDVKTPMVAAIIANLINIFLDAMLIFGVGPFPRLTTLGAGIATATANACGFIILLILFLRPKINELYHTRSDFQFRISSMRRLLKVGIPMGFQFFLDMGSFAVFMSIIGRLGTNQLAASQIGIQLLSVSFMPANGISKASTTLVGQYIGAGHVALAEKCGWMNVRINIIYSLFVAAIFLIARKYLFIIFNSDPGVIAAGVSIVPMLALFQIMDALQMSYSGALQGAGDTTFTMWVFGLSSWLIFVPLAYLFAYPLGWGITGGWSGGLIHFVLVNILLTWRYRSGVWKHKKI</sequence>
<keyword evidence="3" id="KW-0050">Antiport</keyword>
<gene>
    <name evidence="11" type="ORF">KJ970_14510</name>
</gene>
<organism evidence="11 12">
    <name type="scientific">Eiseniibacteriota bacterium</name>
    <dbReference type="NCBI Taxonomy" id="2212470"/>
    <lineage>
        <taxon>Bacteria</taxon>
        <taxon>Candidatus Eiseniibacteriota</taxon>
    </lineage>
</organism>
<dbReference type="EMBL" id="JAHJDP010000085">
    <property type="protein sequence ID" value="MBU2692130.1"/>
    <property type="molecule type" value="Genomic_DNA"/>
</dbReference>
<feature type="transmembrane region" description="Helical" evidence="10">
    <location>
        <begin position="403"/>
        <end position="425"/>
    </location>
</feature>
<protein>
    <recommendedName>
        <fullName evidence="9">Multidrug-efflux transporter</fullName>
    </recommendedName>
</protein>
<keyword evidence="6 10" id="KW-1133">Transmembrane helix</keyword>
<dbReference type="InterPro" id="IPR002528">
    <property type="entry name" value="MATE_fam"/>
</dbReference>
<feature type="transmembrane region" description="Helical" evidence="10">
    <location>
        <begin position="154"/>
        <end position="171"/>
    </location>
</feature>
<keyword evidence="2" id="KW-0813">Transport</keyword>
<dbReference type="GO" id="GO:0005886">
    <property type="term" value="C:plasma membrane"/>
    <property type="evidence" value="ECO:0007669"/>
    <property type="project" value="UniProtKB-SubCell"/>
</dbReference>
<evidence type="ECO:0000313" key="12">
    <source>
        <dbReference type="Proteomes" id="UP000777784"/>
    </source>
</evidence>
<evidence type="ECO:0000256" key="2">
    <source>
        <dbReference type="ARBA" id="ARBA00022448"/>
    </source>
</evidence>
<dbReference type="Proteomes" id="UP000777784">
    <property type="component" value="Unassembled WGS sequence"/>
</dbReference>
<feature type="transmembrane region" description="Helical" evidence="10">
    <location>
        <begin position="431"/>
        <end position="451"/>
    </location>
</feature>
<comment type="caution">
    <text evidence="11">The sequence shown here is derived from an EMBL/GenBank/DDBJ whole genome shotgun (WGS) entry which is preliminary data.</text>
</comment>
<keyword evidence="7" id="KW-0406">Ion transport</keyword>
<evidence type="ECO:0000256" key="6">
    <source>
        <dbReference type="ARBA" id="ARBA00022989"/>
    </source>
</evidence>
<feature type="transmembrane region" description="Helical" evidence="10">
    <location>
        <begin position="177"/>
        <end position="199"/>
    </location>
</feature>
<keyword evidence="5 10" id="KW-0812">Transmembrane</keyword>
<evidence type="ECO:0000256" key="5">
    <source>
        <dbReference type="ARBA" id="ARBA00022692"/>
    </source>
</evidence>